<evidence type="ECO:0000256" key="2">
    <source>
        <dbReference type="ARBA" id="ARBA00023002"/>
    </source>
</evidence>
<dbReference type="RefSeq" id="WP_353864248.1">
    <property type="nucleotide sequence ID" value="NZ_CP088295.1"/>
</dbReference>
<organism evidence="6 7">
    <name type="scientific">Svornostia abyssi</name>
    <dbReference type="NCBI Taxonomy" id="2898438"/>
    <lineage>
        <taxon>Bacteria</taxon>
        <taxon>Bacillati</taxon>
        <taxon>Actinomycetota</taxon>
        <taxon>Thermoleophilia</taxon>
        <taxon>Solirubrobacterales</taxon>
        <taxon>Baekduiaceae</taxon>
        <taxon>Svornostia</taxon>
    </lineage>
</organism>
<dbReference type="InterPro" id="IPR002347">
    <property type="entry name" value="SDR_fam"/>
</dbReference>
<evidence type="ECO:0000259" key="5">
    <source>
        <dbReference type="SMART" id="SM00822"/>
    </source>
</evidence>
<dbReference type="Proteomes" id="UP001058860">
    <property type="component" value="Chromosome"/>
</dbReference>
<name>A0ABY5PGF6_9ACTN</name>
<proteinExistence type="inferred from homology"/>
<evidence type="ECO:0000256" key="4">
    <source>
        <dbReference type="SAM" id="MobiDB-lite"/>
    </source>
</evidence>
<feature type="region of interest" description="Disordered" evidence="4">
    <location>
        <begin position="1"/>
        <end position="20"/>
    </location>
</feature>
<dbReference type="EMBL" id="CP088295">
    <property type="protein sequence ID" value="UUY03743.1"/>
    <property type="molecule type" value="Genomic_DNA"/>
</dbReference>
<dbReference type="InterPro" id="IPR057326">
    <property type="entry name" value="KR_dom"/>
</dbReference>
<gene>
    <name evidence="6" type="ORF">LRS13_24295</name>
</gene>
<sequence>MEEKTTTVATTNGGEGPWAWGAELDPMLQVRRVRGLVTGRRGDRALREAVEGRRILLTGASSGIGRETARRLGHAGAEMLLVARRRDRLEELAEEVRDEGGAAHVLPCDLTSAEAIAELVEQVRADHGAVDVLVNNAGHSIRRTLERSTDRLHDFERVMELNYFGAVRLTVPLVADMRERKRGHVVNVSTMGVQFGYEPRFAAYLASKAAVDAFTRSAAPETRRDHVHWTTVYMPLVRTDMITPTKAFHRAPAMSVERGAGMVLDGIVRRPVRVTHPFGTMSQAAQLVIPRRMESAMARTVGRRRPAEPVVSPPAA</sequence>
<keyword evidence="2" id="KW-0560">Oxidoreductase</keyword>
<evidence type="ECO:0000256" key="1">
    <source>
        <dbReference type="ARBA" id="ARBA00006484"/>
    </source>
</evidence>
<dbReference type="PRINTS" id="PR00080">
    <property type="entry name" value="SDRFAMILY"/>
</dbReference>
<feature type="compositionally biased region" description="Polar residues" evidence="4">
    <location>
        <begin position="1"/>
        <end position="12"/>
    </location>
</feature>
<evidence type="ECO:0000313" key="7">
    <source>
        <dbReference type="Proteomes" id="UP001058860"/>
    </source>
</evidence>
<dbReference type="SUPFAM" id="SSF51735">
    <property type="entry name" value="NAD(P)-binding Rossmann-fold domains"/>
    <property type="match status" value="1"/>
</dbReference>
<evidence type="ECO:0000256" key="3">
    <source>
        <dbReference type="RuleBase" id="RU000363"/>
    </source>
</evidence>
<feature type="domain" description="Ketoreductase" evidence="5">
    <location>
        <begin position="53"/>
        <end position="240"/>
    </location>
</feature>
<dbReference type="Gene3D" id="3.40.50.720">
    <property type="entry name" value="NAD(P)-binding Rossmann-like Domain"/>
    <property type="match status" value="1"/>
</dbReference>
<dbReference type="InterPro" id="IPR036291">
    <property type="entry name" value="NAD(P)-bd_dom_sf"/>
</dbReference>
<dbReference type="SMART" id="SM00822">
    <property type="entry name" value="PKS_KR"/>
    <property type="match status" value="1"/>
</dbReference>
<dbReference type="PANTHER" id="PTHR44196:SF1">
    <property type="entry name" value="DEHYDROGENASE_REDUCTASE SDR FAMILY MEMBER 7B"/>
    <property type="match status" value="1"/>
</dbReference>
<keyword evidence="7" id="KW-1185">Reference proteome</keyword>
<evidence type="ECO:0000313" key="6">
    <source>
        <dbReference type="EMBL" id="UUY03743.1"/>
    </source>
</evidence>
<dbReference type="CDD" id="cd05233">
    <property type="entry name" value="SDR_c"/>
    <property type="match status" value="1"/>
</dbReference>
<dbReference type="PANTHER" id="PTHR44196">
    <property type="entry name" value="DEHYDROGENASE/REDUCTASE SDR FAMILY MEMBER 7B"/>
    <property type="match status" value="1"/>
</dbReference>
<protein>
    <submittedName>
        <fullName evidence="6">SDR family NAD(P)-dependent oxidoreductase</fullName>
    </submittedName>
</protein>
<accession>A0ABY5PGF6</accession>
<reference evidence="7" key="1">
    <citation type="submission" date="2021-11" db="EMBL/GenBank/DDBJ databases">
        <title>Cultivation dependent microbiological survey of springs from the worlds oldest radium mine currently devoted to the extraction of radon-saturated water.</title>
        <authorList>
            <person name="Kapinusova G."/>
            <person name="Smrhova T."/>
            <person name="Strejcek M."/>
            <person name="Suman J."/>
            <person name="Jani K."/>
            <person name="Pajer P."/>
            <person name="Uhlik O."/>
        </authorList>
    </citation>
    <scope>NUCLEOTIDE SEQUENCE [LARGE SCALE GENOMIC DNA]</scope>
    <source>
        <strain evidence="7">J379</strain>
    </source>
</reference>
<dbReference type="Pfam" id="PF00106">
    <property type="entry name" value="adh_short"/>
    <property type="match status" value="1"/>
</dbReference>
<comment type="similarity">
    <text evidence="1 3">Belongs to the short-chain dehydrogenases/reductases (SDR) family.</text>
</comment>
<dbReference type="PRINTS" id="PR00081">
    <property type="entry name" value="GDHRDH"/>
</dbReference>